<feature type="region of interest" description="Disordered" evidence="1">
    <location>
        <begin position="1"/>
        <end position="33"/>
    </location>
</feature>
<dbReference type="EMBL" id="CM017874">
    <property type="protein sequence ID" value="KAG1334183.1"/>
    <property type="molecule type" value="Genomic_DNA"/>
</dbReference>
<evidence type="ECO:0000313" key="3">
    <source>
        <dbReference type="Proteomes" id="UP000797356"/>
    </source>
</evidence>
<evidence type="ECO:0000313" key="2">
    <source>
        <dbReference type="EMBL" id="KAG1334183.1"/>
    </source>
</evidence>
<evidence type="ECO:0000256" key="1">
    <source>
        <dbReference type="SAM" id="MobiDB-lite"/>
    </source>
</evidence>
<gene>
    <name evidence="2" type="ORF">COCNU_03G003020</name>
</gene>
<dbReference type="Proteomes" id="UP000797356">
    <property type="component" value="Chromosome 3"/>
</dbReference>
<protein>
    <submittedName>
        <fullName evidence="2">Uncharacterized protein</fullName>
    </submittedName>
</protein>
<dbReference type="AlphaFoldDB" id="A0A8K0MY41"/>
<feature type="region of interest" description="Disordered" evidence="1">
    <location>
        <begin position="99"/>
        <end position="151"/>
    </location>
</feature>
<accession>A0A8K0MY41</accession>
<feature type="compositionally biased region" description="Polar residues" evidence="1">
    <location>
        <begin position="1"/>
        <end position="16"/>
    </location>
</feature>
<proteinExistence type="predicted"/>
<comment type="caution">
    <text evidence="2">The sequence shown here is derived from an EMBL/GenBank/DDBJ whole genome shotgun (WGS) entry which is preliminary data.</text>
</comment>
<reference evidence="2" key="1">
    <citation type="journal article" date="2017" name="Gigascience">
        <title>The genome draft of coconut (Cocos nucifera).</title>
        <authorList>
            <person name="Xiao Y."/>
            <person name="Xu P."/>
            <person name="Fan H."/>
            <person name="Baudouin L."/>
            <person name="Xia W."/>
            <person name="Bocs S."/>
            <person name="Xu J."/>
            <person name="Li Q."/>
            <person name="Guo A."/>
            <person name="Zhou L."/>
            <person name="Li J."/>
            <person name="Wu Y."/>
            <person name="Ma Z."/>
            <person name="Armero A."/>
            <person name="Issali A.E."/>
            <person name="Liu N."/>
            <person name="Peng M."/>
            <person name="Yang Y."/>
        </authorList>
    </citation>
    <scope>NUCLEOTIDE SEQUENCE</scope>
    <source>
        <tissue evidence="2">Spear leaf of Hainan Tall coconut</tissue>
    </source>
</reference>
<keyword evidence="3" id="KW-1185">Reference proteome</keyword>
<reference evidence="2" key="2">
    <citation type="submission" date="2019-07" db="EMBL/GenBank/DDBJ databases">
        <authorList>
            <person name="Yang Y."/>
            <person name="Bocs S."/>
            <person name="Baudouin L."/>
        </authorList>
    </citation>
    <scope>NUCLEOTIDE SEQUENCE</scope>
    <source>
        <tissue evidence="2">Spear leaf of Hainan Tall coconut</tissue>
    </source>
</reference>
<name>A0A8K0MY41_COCNU</name>
<sequence length="151" mass="16247">MQHTSKGVHLGQTQGSVGFGGSGEERSQAQGHRVGGPIAKSILEAVAQAVEEFKIFFEMKDLTIAFSQKAFIKGFELCEGKVAWRFLELDLSFLEKEEAVGEEAGPSSTRADLSFVEPTMEVPEPTSEVPEPTESAPTSSTTAAPEVEDLE</sequence>
<organism evidence="2 3">
    <name type="scientific">Cocos nucifera</name>
    <name type="common">Coconut palm</name>
    <dbReference type="NCBI Taxonomy" id="13894"/>
    <lineage>
        <taxon>Eukaryota</taxon>
        <taxon>Viridiplantae</taxon>
        <taxon>Streptophyta</taxon>
        <taxon>Embryophyta</taxon>
        <taxon>Tracheophyta</taxon>
        <taxon>Spermatophyta</taxon>
        <taxon>Magnoliopsida</taxon>
        <taxon>Liliopsida</taxon>
        <taxon>Arecaceae</taxon>
        <taxon>Arecoideae</taxon>
        <taxon>Cocoseae</taxon>
        <taxon>Attaleinae</taxon>
        <taxon>Cocos</taxon>
    </lineage>
</organism>
<feature type="compositionally biased region" description="Low complexity" evidence="1">
    <location>
        <begin position="116"/>
        <end position="145"/>
    </location>
</feature>